<name>A0AAW0XG02_CHEQU</name>
<feature type="transmembrane region" description="Helical" evidence="5">
    <location>
        <begin position="238"/>
        <end position="258"/>
    </location>
</feature>
<dbReference type="Pfam" id="PF14940">
    <property type="entry name" value="TMEM219"/>
    <property type="match status" value="1"/>
</dbReference>
<dbReference type="Proteomes" id="UP001445076">
    <property type="component" value="Unassembled WGS sequence"/>
</dbReference>
<evidence type="ECO:0000259" key="6">
    <source>
        <dbReference type="Pfam" id="PF14940"/>
    </source>
</evidence>
<dbReference type="InterPro" id="IPR039493">
    <property type="entry name" value="TMEM248/TMEM219"/>
</dbReference>
<dbReference type="PANTHER" id="PTHR16002:SF4">
    <property type="entry name" value="TMEM248_TMEM219 DOMAIN-CONTAINING PROTEIN"/>
    <property type="match status" value="1"/>
</dbReference>
<evidence type="ECO:0000256" key="3">
    <source>
        <dbReference type="ARBA" id="ARBA00022989"/>
    </source>
</evidence>
<sequence>MGVCSSVRECVGSKPPLAVFAASIAAFAVALVGVSLYLQGHKSEILNPDIKDWNSFYSTLSDMKICFPESGASTVKKIRPSRELPPSVTLDPEASVNETTGNITLSILADVQVEKDGSTVMGLTLHSFLSPRYLGFKGDLSVLEVTIELAAKSAKNWTACMMFSGPTHLLPDSPVTPSNCTITKNTTLVEVMMAQPWLVNESEEWCRVGVEGNLMVTAQHELNVYLSEGDVTLIQVHILYTTCLLCVMMFVLLFYFICGKHFNSRSKTEKSADKVPLHP</sequence>
<evidence type="ECO:0000313" key="8">
    <source>
        <dbReference type="Proteomes" id="UP001445076"/>
    </source>
</evidence>
<evidence type="ECO:0000256" key="2">
    <source>
        <dbReference type="ARBA" id="ARBA00022692"/>
    </source>
</evidence>
<gene>
    <name evidence="7" type="ORF">OTU49_001337</name>
</gene>
<evidence type="ECO:0000256" key="5">
    <source>
        <dbReference type="SAM" id="Phobius"/>
    </source>
</evidence>
<dbReference type="GO" id="GO:0016020">
    <property type="term" value="C:membrane"/>
    <property type="evidence" value="ECO:0007669"/>
    <property type="project" value="UniProtKB-SubCell"/>
</dbReference>
<evidence type="ECO:0000256" key="1">
    <source>
        <dbReference type="ARBA" id="ARBA00004370"/>
    </source>
</evidence>
<feature type="domain" description="TMEM248/TMEM219" evidence="6">
    <location>
        <begin position="7"/>
        <end position="221"/>
    </location>
</feature>
<evidence type="ECO:0000313" key="7">
    <source>
        <dbReference type="EMBL" id="KAK8743267.1"/>
    </source>
</evidence>
<dbReference type="EMBL" id="JARKIK010000025">
    <property type="protein sequence ID" value="KAK8743267.1"/>
    <property type="molecule type" value="Genomic_DNA"/>
</dbReference>
<keyword evidence="2 5" id="KW-0812">Transmembrane</keyword>
<organism evidence="7 8">
    <name type="scientific">Cherax quadricarinatus</name>
    <name type="common">Australian red claw crayfish</name>
    <dbReference type="NCBI Taxonomy" id="27406"/>
    <lineage>
        <taxon>Eukaryota</taxon>
        <taxon>Metazoa</taxon>
        <taxon>Ecdysozoa</taxon>
        <taxon>Arthropoda</taxon>
        <taxon>Crustacea</taxon>
        <taxon>Multicrustacea</taxon>
        <taxon>Malacostraca</taxon>
        <taxon>Eumalacostraca</taxon>
        <taxon>Eucarida</taxon>
        <taxon>Decapoda</taxon>
        <taxon>Pleocyemata</taxon>
        <taxon>Astacidea</taxon>
        <taxon>Parastacoidea</taxon>
        <taxon>Parastacidae</taxon>
        <taxon>Cherax</taxon>
    </lineage>
</organism>
<accession>A0AAW0XG02</accession>
<comment type="caution">
    <text evidence="7">The sequence shown here is derived from an EMBL/GenBank/DDBJ whole genome shotgun (WGS) entry which is preliminary data.</text>
</comment>
<feature type="transmembrane region" description="Helical" evidence="5">
    <location>
        <begin position="17"/>
        <end position="38"/>
    </location>
</feature>
<proteinExistence type="predicted"/>
<dbReference type="InterPro" id="IPR039587">
    <property type="entry name" value="TMEM248/TMEM219_dom"/>
</dbReference>
<comment type="subcellular location">
    <subcellularLocation>
        <location evidence="1">Membrane</location>
    </subcellularLocation>
</comment>
<dbReference type="PANTHER" id="PTHR16002">
    <property type="entry name" value="TRANSMEMBRANE PROTEIN 248-LIKE"/>
    <property type="match status" value="1"/>
</dbReference>
<keyword evidence="4 5" id="KW-0472">Membrane</keyword>
<dbReference type="AlphaFoldDB" id="A0AAW0XG02"/>
<evidence type="ECO:0000256" key="4">
    <source>
        <dbReference type="ARBA" id="ARBA00023136"/>
    </source>
</evidence>
<keyword evidence="3 5" id="KW-1133">Transmembrane helix</keyword>
<keyword evidence="8" id="KW-1185">Reference proteome</keyword>
<protein>
    <recommendedName>
        <fullName evidence="6">TMEM248/TMEM219 domain-containing protein</fullName>
    </recommendedName>
</protein>
<reference evidence="7 8" key="1">
    <citation type="journal article" date="2024" name="BMC Genomics">
        <title>Genome assembly of redclaw crayfish (Cherax quadricarinatus) provides insights into its immune adaptation and hypoxia tolerance.</title>
        <authorList>
            <person name="Liu Z."/>
            <person name="Zheng J."/>
            <person name="Li H."/>
            <person name="Fang K."/>
            <person name="Wang S."/>
            <person name="He J."/>
            <person name="Zhou D."/>
            <person name="Weng S."/>
            <person name="Chi M."/>
            <person name="Gu Z."/>
            <person name="He J."/>
            <person name="Li F."/>
            <person name="Wang M."/>
        </authorList>
    </citation>
    <scope>NUCLEOTIDE SEQUENCE [LARGE SCALE GENOMIC DNA]</scope>
    <source>
        <strain evidence="7">ZL_2023a</strain>
    </source>
</reference>